<feature type="region of interest" description="Disordered" evidence="1">
    <location>
        <begin position="53"/>
        <end position="84"/>
    </location>
</feature>
<dbReference type="Proteomes" id="UP000017836">
    <property type="component" value="Unassembled WGS sequence"/>
</dbReference>
<accession>U5DFA5</accession>
<keyword evidence="4" id="KW-1185">Reference proteome</keyword>
<feature type="chain" id="PRO_5004659218" evidence="2">
    <location>
        <begin position="29"/>
        <end position="84"/>
    </location>
</feature>
<feature type="signal peptide" evidence="2">
    <location>
        <begin position="1"/>
        <end position="28"/>
    </location>
</feature>
<organism evidence="3 4">
    <name type="scientific">Amborella trichopoda</name>
    <dbReference type="NCBI Taxonomy" id="13333"/>
    <lineage>
        <taxon>Eukaryota</taxon>
        <taxon>Viridiplantae</taxon>
        <taxon>Streptophyta</taxon>
        <taxon>Embryophyta</taxon>
        <taxon>Tracheophyta</taxon>
        <taxon>Spermatophyta</taxon>
        <taxon>Magnoliopsida</taxon>
        <taxon>Amborellales</taxon>
        <taxon>Amborellaceae</taxon>
        <taxon>Amborella</taxon>
    </lineage>
</organism>
<evidence type="ECO:0000256" key="1">
    <source>
        <dbReference type="SAM" id="MobiDB-lite"/>
    </source>
</evidence>
<proteinExistence type="predicted"/>
<evidence type="ECO:0000313" key="4">
    <source>
        <dbReference type="Proteomes" id="UP000017836"/>
    </source>
</evidence>
<name>U5DFA5_AMBTC</name>
<dbReference type="HOGENOM" id="CLU_2530497_0_0_1"/>
<gene>
    <name evidence="3" type="ORF">AMTR_s00061p00122080</name>
</gene>
<dbReference type="Gramene" id="ERN19088">
    <property type="protein sequence ID" value="ERN19088"/>
    <property type="gene ID" value="AMTR_s00061p00122080"/>
</dbReference>
<reference evidence="4" key="1">
    <citation type="journal article" date="2013" name="Science">
        <title>The Amborella genome and the evolution of flowering plants.</title>
        <authorList>
            <consortium name="Amborella Genome Project"/>
        </authorList>
    </citation>
    <scope>NUCLEOTIDE SEQUENCE [LARGE SCALE GENOMIC DNA]</scope>
</reference>
<keyword evidence="2" id="KW-0732">Signal</keyword>
<evidence type="ECO:0000256" key="2">
    <source>
        <dbReference type="SAM" id="SignalP"/>
    </source>
</evidence>
<dbReference type="AlphaFoldDB" id="U5DFA5"/>
<protein>
    <submittedName>
        <fullName evidence="3">Uncharacterized protein</fullName>
    </submittedName>
</protein>
<sequence>MQALLKCVMFMAALGLILNASLMPTVESRLIYQTSPRMGNGIYEDFGNFGAAILQKSPQPNPNHSPQPNPNHIPRNRPSTPPSP</sequence>
<evidence type="ECO:0000313" key="3">
    <source>
        <dbReference type="EMBL" id="ERN19088.1"/>
    </source>
</evidence>
<dbReference type="EMBL" id="KI392075">
    <property type="protein sequence ID" value="ERN19088.1"/>
    <property type="molecule type" value="Genomic_DNA"/>
</dbReference>
<feature type="compositionally biased region" description="Pro residues" evidence="1">
    <location>
        <begin position="59"/>
        <end position="71"/>
    </location>
</feature>